<sequence>MEAMIGAGKLLIRADDLRAIRKDTVRKFSADMTAGNEAKLDFRSGTLASADIPRGRGEEVGIGKPLCIQIERIYVGNLPKRFPPGTDVLVTSGVKAAHTYEAVARAINLLKKDVSRFTEIQFSAVEPGTKVVFYTPAATDFETWVTIEIIDDSFPKEVFEEASQLLSQAGALPLFAATSAYFLAGSLIFKMIGGIGERLFDGKPHMSCSNEISFLASRGAEIGAHALLFANPRDLKELENKYYIKKVGRKYDLISKDDDNSSYDGEVPYVIAGLSGMKRDDLASFTPQVASAAVLSRFLSMGEGEGKLAGAVLEGLTHLPQFD</sequence>
<evidence type="ECO:0000313" key="2">
    <source>
        <dbReference type="Proteomes" id="UP000265882"/>
    </source>
</evidence>
<proteinExistence type="predicted"/>
<reference evidence="1 2" key="1">
    <citation type="journal article" date="2017" name="ISME J.">
        <title>Energy and carbon metabolisms in a deep terrestrial subsurface fluid microbial community.</title>
        <authorList>
            <person name="Momper L."/>
            <person name="Jungbluth S.P."/>
            <person name="Lee M.D."/>
            <person name="Amend J.P."/>
        </authorList>
    </citation>
    <scope>NUCLEOTIDE SEQUENCE [LARGE SCALE GENOMIC DNA]</scope>
    <source>
        <strain evidence="1">SURF_5</strain>
    </source>
</reference>
<comment type="caution">
    <text evidence="1">The sequence shown here is derived from an EMBL/GenBank/DDBJ whole genome shotgun (WGS) entry which is preliminary data.</text>
</comment>
<dbReference type="AlphaFoldDB" id="A0A3A4NE06"/>
<protein>
    <submittedName>
        <fullName evidence="1">Uncharacterized protein</fullName>
    </submittedName>
</protein>
<name>A0A3A4NE06_ABYX5</name>
<evidence type="ECO:0000313" key="1">
    <source>
        <dbReference type="EMBL" id="RJP15010.1"/>
    </source>
</evidence>
<accession>A0A3A4NE06</accession>
<organism evidence="1 2">
    <name type="scientific">Abyssobacteria bacterium (strain SURF_5)</name>
    <dbReference type="NCBI Taxonomy" id="2093360"/>
    <lineage>
        <taxon>Bacteria</taxon>
        <taxon>Pseudomonadati</taxon>
        <taxon>Candidatus Hydrogenedentota</taxon>
        <taxon>Candidatus Abyssobacteria</taxon>
    </lineage>
</organism>
<dbReference type="EMBL" id="QZKU01000139">
    <property type="protein sequence ID" value="RJP15010.1"/>
    <property type="molecule type" value="Genomic_DNA"/>
</dbReference>
<gene>
    <name evidence="1" type="ORF">C4520_20795</name>
</gene>
<dbReference type="Proteomes" id="UP000265882">
    <property type="component" value="Unassembled WGS sequence"/>
</dbReference>